<dbReference type="Proteomes" id="UP000009027">
    <property type="component" value="Unassembled WGS sequence"/>
</dbReference>
<sequence>MKRPFPFVLSFVMLSFSATVDSLHGTFRLAKVGSPSESELFSVSCNIAGAASRMREHLNVFQQRSAGRFRLLSERYRRVMEPARSYAGRDRHIDKLLKSAEGRFADAKSLSDSLSNAVIRMRRLLNEMRTLVVSSLAHNASGGAGVEKISKCALHSPLSARTVLMESVEMYRHMGASGSKTLLEYAREVNATVDSLTDISRAASAAIHTAAVEVYRVEVEQKVLAERADAACWLGKQHGEVDFFLRVLEHKLRYSIWWSSELQRHIDVLQSSCWSEASVTKLANITLCAAFDTSAVRTKANRVLKANSRLADQVNVWAHSRVTLHEDFSQEFLKCVKRVKDSKSLPEDVPVTKVHDMLPLLDGWRADANLTSIMAINITNAALSTCLGLGDIGCSDLLGWCVSASQDTREGLESLDLALSEVLHGLGRISTEVKLVENIINAQGNSTCKTNVFRRERHYVPNRTHDECPKTLEQDEGESGSVQQEPENVTSAPSLDADTQQQYSSSTGDASFDDTEADQPPAVVEATYRDSVGGNGAVNWTAVSLVFLGVVIVAITMYFVLKRSTKLLKEDDRQMVVVTDVETTPEADGHQTCGRDHEIVDTPAP</sequence>
<keyword evidence="5" id="KW-1185">Reference proteome</keyword>
<name>F9WUZ4_TRYVY</name>
<keyword evidence="2" id="KW-0812">Transmembrane</keyword>
<feature type="transmembrane region" description="Helical" evidence="2">
    <location>
        <begin position="537"/>
        <end position="561"/>
    </location>
</feature>
<dbReference type="VEuPathDB" id="TriTrypDB:TvY486_0003740"/>
<feature type="compositionally biased region" description="Basic and acidic residues" evidence="1">
    <location>
        <begin position="464"/>
        <end position="473"/>
    </location>
</feature>
<protein>
    <submittedName>
        <fullName evidence="4">Uncharacterized protein</fullName>
    </submittedName>
</protein>
<feature type="compositionally biased region" description="Polar residues" evidence="1">
    <location>
        <begin position="480"/>
        <end position="509"/>
    </location>
</feature>
<evidence type="ECO:0000256" key="3">
    <source>
        <dbReference type="SAM" id="SignalP"/>
    </source>
</evidence>
<feature type="signal peptide" evidence="3">
    <location>
        <begin position="1"/>
        <end position="22"/>
    </location>
</feature>
<evidence type="ECO:0000313" key="5">
    <source>
        <dbReference type="Proteomes" id="UP000009027"/>
    </source>
</evidence>
<feature type="compositionally biased region" description="Basic and acidic residues" evidence="1">
    <location>
        <begin position="587"/>
        <end position="605"/>
    </location>
</feature>
<evidence type="ECO:0000256" key="2">
    <source>
        <dbReference type="SAM" id="Phobius"/>
    </source>
</evidence>
<evidence type="ECO:0000256" key="1">
    <source>
        <dbReference type="SAM" id="MobiDB-lite"/>
    </source>
</evidence>
<accession>F9WUZ4</accession>
<evidence type="ECO:0000313" key="4">
    <source>
        <dbReference type="EMBL" id="CCD21394.1"/>
    </source>
</evidence>
<feature type="chain" id="PRO_5003395121" evidence="3">
    <location>
        <begin position="23"/>
        <end position="605"/>
    </location>
</feature>
<keyword evidence="3" id="KW-0732">Signal</keyword>
<dbReference type="AlphaFoldDB" id="F9WUZ4"/>
<feature type="region of interest" description="Disordered" evidence="1">
    <location>
        <begin position="586"/>
        <end position="605"/>
    </location>
</feature>
<feature type="region of interest" description="Disordered" evidence="1">
    <location>
        <begin position="464"/>
        <end position="518"/>
    </location>
</feature>
<reference evidence="4 5" key="1">
    <citation type="journal article" date="2012" name="Proc. Natl. Acad. Sci. U.S.A.">
        <title>Antigenic diversity is generated by distinct evolutionary mechanisms in African trypanosome species.</title>
        <authorList>
            <person name="Jackson A.P."/>
            <person name="Berry A."/>
            <person name="Aslett M."/>
            <person name="Allison H.C."/>
            <person name="Burton P."/>
            <person name="Vavrova-Anderson J."/>
            <person name="Brown R."/>
            <person name="Browne H."/>
            <person name="Corton N."/>
            <person name="Hauser H."/>
            <person name="Gamble J."/>
            <person name="Gilderthorp R."/>
            <person name="Marcello L."/>
            <person name="McQuillan J."/>
            <person name="Otto T.D."/>
            <person name="Quail M.A."/>
            <person name="Sanders M.J."/>
            <person name="van Tonder A."/>
            <person name="Ginger M.L."/>
            <person name="Field M.C."/>
            <person name="Barry J.D."/>
            <person name="Hertz-Fowler C."/>
            <person name="Berriman M."/>
        </authorList>
    </citation>
    <scope>NUCLEOTIDE SEQUENCE</scope>
    <source>
        <strain evidence="4 5">Y486</strain>
    </source>
</reference>
<dbReference type="EMBL" id="CAEX01007626">
    <property type="protein sequence ID" value="CCD21394.1"/>
    <property type="molecule type" value="Genomic_DNA"/>
</dbReference>
<keyword evidence="2" id="KW-1133">Transmembrane helix</keyword>
<proteinExistence type="predicted"/>
<organism evidence="4 5">
    <name type="scientific">Trypanosoma vivax (strain Y486)</name>
    <dbReference type="NCBI Taxonomy" id="1055687"/>
    <lineage>
        <taxon>Eukaryota</taxon>
        <taxon>Discoba</taxon>
        <taxon>Euglenozoa</taxon>
        <taxon>Kinetoplastea</taxon>
        <taxon>Metakinetoplastina</taxon>
        <taxon>Trypanosomatida</taxon>
        <taxon>Trypanosomatidae</taxon>
        <taxon>Trypanosoma</taxon>
        <taxon>Duttonella</taxon>
    </lineage>
</organism>
<keyword evidence="2" id="KW-0472">Membrane</keyword>
<gene>
    <name evidence="4" type="ORF">TvY486_0003740</name>
</gene>